<gene>
    <name evidence="2" type="ORF">FHS31_001076</name>
</gene>
<accession>A0ABX0TUN5</accession>
<name>A0ABX0TUN5_9SPHN</name>
<organism evidence="2 3">
    <name type="scientific">Sphingomonas vulcanisoli</name>
    <dbReference type="NCBI Taxonomy" id="1658060"/>
    <lineage>
        <taxon>Bacteria</taxon>
        <taxon>Pseudomonadati</taxon>
        <taxon>Pseudomonadota</taxon>
        <taxon>Alphaproteobacteria</taxon>
        <taxon>Sphingomonadales</taxon>
        <taxon>Sphingomonadaceae</taxon>
        <taxon>Sphingomonas</taxon>
    </lineage>
</organism>
<dbReference type="RefSeq" id="WP_279587878.1">
    <property type="nucleotide sequence ID" value="NZ_JAAOZC010000002.1"/>
</dbReference>
<comment type="caution">
    <text evidence="2">The sequence shown here is derived from an EMBL/GenBank/DDBJ whole genome shotgun (WGS) entry which is preliminary data.</text>
</comment>
<evidence type="ECO:0000256" key="1">
    <source>
        <dbReference type="SAM" id="MobiDB-lite"/>
    </source>
</evidence>
<evidence type="ECO:0000313" key="3">
    <source>
        <dbReference type="Proteomes" id="UP000727456"/>
    </source>
</evidence>
<keyword evidence="3" id="KW-1185">Reference proteome</keyword>
<feature type="region of interest" description="Disordered" evidence="1">
    <location>
        <begin position="20"/>
        <end position="40"/>
    </location>
</feature>
<sequence>MTSVTVCPELVEGLLFFSQEKKSSASTSSAPTVILTEAEP</sequence>
<evidence type="ECO:0000313" key="2">
    <source>
        <dbReference type="EMBL" id="NIJ07480.1"/>
    </source>
</evidence>
<reference evidence="2 3" key="1">
    <citation type="submission" date="2020-03" db="EMBL/GenBank/DDBJ databases">
        <title>Genomic Encyclopedia of Type Strains, Phase III (KMG-III): the genomes of soil and plant-associated and newly described type strains.</title>
        <authorList>
            <person name="Whitman W."/>
        </authorList>
    </citation>
    <scope>NUCLEOTIDE SEQUENCE [LARGE SCALE GENOMIC DNA]</scope>
    <source>
        <strain evidence="2 3">CECT 8804</strain>
    </source>
</reference>
<proteinExistence type="predicted"/>
<dbReference type="EMBL" id="JAAOZC010000002">
    <property type="protein sequence ID" value="NIJ07480.1"/>
    <property type="molecule type" value="Genomic_DNA"/>
</dbReference>
<dbReference type="Proteomes" id="UP000727456">
    <property type="component" value="Unassembled WGS sequence"/>
</dbReference>
<protein>
    <submittedName>
        <fullName evidence="2">Uncharacterized protein</fullName>
    </submittedName>
</protein>